<dbReference type="InterPro" id="IPR027056">
    <property type="entry name" value="Gluconate_2DH_su3"/>
</dbReference>
<dbReference type="AlphaFoldDB" id="A0A857JIT9"/>
<keyword evidence="3" id="KW-1185">Reference proteome</keyword>
<proteinExistence type="predicted"/>
<dbReference type="RefSeq" id="WP_160179785.1">
    <property type="nucleotide sequence ID" value="NZ_CP047656.1"/>
</dbReference>
<sequence length="171" mass="19208">MNNNTDKSISRRDFLKNSIKTAAAGGGIAAVPGLIFSDALAAGSQASLFDQTLLRIARDIYPHDMLEDKYYTQPLVPLKETHLELLQQGVNALDRLAMSKKGAPFLAITEESEREALLRTIEETAFFSKMKFTLMLGIYNNPEVWPMFGYEGSSWEKGGYLHRGFNDLKWL</sequence>
<evidence type="ECO:0000313" key="3">
    <source>
        <dbReference type="Proteomes" id="UP000464524"/>
    </source>
</evidence>
<organism evidence="2 3">
    <name type="scientific">Paraglaciecola mesophila</name>
    <dbReference type="NCBI Taxonomy" id="197222"/>
    <lineage>
        <taxon>Bacteria</taxon>
        <taxon>Pseudomonadati</taxon>
        <taxon>Pseudomonadota</taxon>
        <taxon>Gammaproteobacteria</taxon>
        <taxon>Alteromonadales</taxon>
        <taxon>Alteromonadaceae</taxon>
        <taxon>Paraglaciecola</taxon>
    </lineage>
</organism>
<name>A0A857JIT9_9ALTE</name>
<dbReference type="PROSITE" id="PS51318">
    <property type="entry name" value="TAT"/>
    <property type="match status" value="1"/>
</dbReference>
<protein>
    <recommendedName>
        <fullName evidence="4">Twin-arginine translocation pathway signal</fullName>
    </recommendedName>
</protein>
<evidence type="ECO:0008006" key="4">
    <source>
        <dbReference type="Google" id="ProtNLM"/>
    </source>
</evidence>
<dbReference type="EMBL" id="CP047656">
    <property type="protein sequence ID" value="QHJ11945.1"/>
    <property type="molecule type" value="Genomic_DNA"/>
</dbReference>
<dbReference type="InterPro" id="IPR019546">
    <property type="entry name" value="TAT_signal_bac_arc"/>
</dbReference>
<dbReference type="NCBIfam" id="TIGR01409">
    <property type="entry name" value="TAT_signal_seq"/>
    <property type="match status" value="1"/>
</dbReference>
<dbReference type="KEGG" id="pmes:FX988_02181"/>
<dbReference type="OrthoDB" id="4929908at2"/>
<evidence type="ECO:0000256" key="1">
    <source>
        <dbReference type="ARBA" id="ARBA00022729"/>
    </source>
</evidence>
<evidence type="ECO:0000313" key="2">
    <source>
        <dbReference type="EMBL" id="QHJ11945.1"/>
    </source>
</evidence>
<dbReference type="InterPro" id="IPR006311">
    <property type="entry name" value="TAT_signal"/>
</dbReference>
<dbReference type="Pfam" id="PF13618">
    <property type="entry name" value="Gluconate_2-dh3"/>
    <property type="match status" value="1"/>
</dbReference>
<keyword evidence="1" id="KW-0732">Signal</keyword>
<gene>
    <name evidence="2" type="ORF">FX988_02181</name>
</gene>
<dbReference type="Proteomes" id="UP000464524">
    <property type="component" value="Chromosome"/>
</dbReference>
<reference evidence="2 3" key="1">
    <citation type="submission" date="2019-12" db="EMBL/GenBank/DDBJ databases">
        <title>Genome sequencing and assembly of endphytes of Porphyra tenera.</title>
        <authorList>
            <person name="Park J.M."/>
            <person name="Shin R."/>
            <person name="Jo S.H."/>
        </authorList>
    </citation>
    <scope>NUCLEOTIDE SEQUENCE [LARGE SCALE GENOMIC DNA]</scope>
    <source>
        <strain evidence="2 3">GPM4</strain>
    </source>
</reference>
<accession>A0A857JIT9</accession>